<dbReference type="PANTHER" id="PTHR41534">
    <property type="entry name" value="BLR3401 PROTEIN"/>
    <property type="match status" value="1"/>
</dbReference>
<dbReference type="InterPro" id="IPR000391">
    <property type="entry name" value="Rng_hydr_dOase-bsu"/>
</dbReference>
<keyword evidence="2" id="KW-0560">Oxidoreductase</keyword>
<dbReference type="Pfam" id="PF00866">
    <property type="entry name" value="Ring_hydroxyl_B"/>
    <property type="match status" value="1"/>
</dbReference>
<dbReference type="Gene3D" id="3.10.450.50">
    <property type="match status" value="1"/>
</dbReference>
<keyword evidence="4" id="KW-1185">Reference proteome</keyword>
<reference evidence="3 4" key="1">
    <citation type="submission" date="2021-01" db="EMBL/GenBank/DDBJ databases">
        <title>WGS of actinomycetes isolated from Thailand.</title>
        <authorList>
            <person name="Thawai C."/>
        </authorList>
    </citation>
    <scope>NUCLEOTIDE SEQUENCE [LARGE SCALE GENOMIC DNA]</scope>
    <source>
        <strain evidence="3 4">CA1R205</strain>
    </source>
</reference>
<dbReference type="Proteomes" id="UP000634229">
    <property type="component" value="Unassembled WGS sequence"/>
</dbReference>
<dbReference type="PANTHER" id="PTHR41534:SF2">
    <property type="entry name" value="3-PHENYLPROPIONATE_CINNAMIC ACID DIOXYGENASE SUBUNIT BETA"/>
    <property type="match status" value="1"/>
</dbReference>
<dbReference type="EMBL" id="JAERRF010000024">
    <property type="protein sequence ID" value="MBL1101000.1"/>
    <property type="molecule type" value="Genomic_DNA"/>
</dbReference>
<dbReference type="SUPFAM" id="SSF54427">
    <property type="entry name" value="NTF2-like"/>
    <property type="match status" value="1"/>
</dbReference>
<evidence type="ECO:0008006" key="5">
    <source>
        <dbReference type="Google" id="ProtNLM"/>
    </source>
</evidence>
<protein>
    <recommendedName>
        <fullName evidence="5">Aromatic-ring-hydroxylating dioxygenase subunit beta</fullName>
    </recommendedName>
</protein>
<comment type="similarity">
    <text evidence="1">Belongs to the bacterial ring-hydroxylating dioxygenase beta subunit family.</text>
</comment>
<evidence type="ECO:0000256" key="2">
    <source>
        <dbReference type="ARBA" id="ARBA00023002"/>
    </source>
</evidence>
<organism evidence="3 4">
    <name type="scientific">Streptomyces coffeae</name>
    <dbReference type="NCBI Taxonomy" id="621382"/>
    <lineage>
        <taxon>Bacteria</taxon>
        <taxon>Bacillati</taxon>
        <taxon>Actinomycetota</taxon>
        <taxon>Actinomycetes</taxon>
        <taxon>Kitasatosporales</taxon>
        <taxon>Streptomycetaceae</taxon>
        <taxon>Streptomyces</taxon>
    </lineage>
</organism>
<comment type="caution">
    <text evidence="3">The sequence shown here is derived from an EMBL/GenBank/DDBJ whole genome shotgun (WGS) entry which is preliminary data.</text>
</comment>
<proteinExistence type="inferred from homology"/>
<evidence type="ECO:0000313" key="4">
    <source>
        <dbReference type="Proteomes" id="UP000634229"/>
    </source>
</evidence>
<sequence>MTAGRIERHPRPANLALRAEVEDLLYEEARLLDAEDLDEWLGLIAADDPDFDYWMPVIESRYRQDPLPPYERGDTALLEFTAKEELVAHSRALVDPSSPAGNPAPHHVRVISNIQVAHTEHARDLRVHSVVAYHCTRHDENFTLWARREDLVRRGDDQTLRIVRRTILPGHTVIPTGAIRTLF</sequence>
<accession>A0ABS1NLM5</accession>
<dbReference type="RefSeq" id="WP_201880176.1">
    <property type="nucleotide sequence ID" value="NZ_JAERRF010000024.1"/>
</dbReference>
<evidence type="ECO:0000256" key="1">
    <source>
        <dbReference type="ARBA" id="ARBA00009570"/>
    </source>
</evidence>
<gene>
    <name evidence="3" type="ORF">JK363_30905</name>
</gene>
<dbReference type="InterPro" id="IPR032710">
    <property type="entry name" value="NTF2-like_dom_sf"/>
</dbReference>
<evidence type="ECO:0000313" key="3">
    <source>
        <dbReference type="EMBL" id="MBL1101000.1"/>
    </source>
</evidence>
<name>A0ABS1NLM5_9ACTN</name>